<evidence type="ECO:0000313" key="3">
    <source>
        <dbReference type="Proteomes" id="UP000813461"/>
    </source>
</evidence>
<protein>
    <submittedName>
        <fullName evidence="2">Hydrophobic surface binding protein A-domain-containing protein</fullName>
    </submittedName>
</protein>
<dbReference type="InterPro" id="IPR021054">
    <property type="entry name" value="Cell_wall_mannoprotein_1"/>
</dbReference>
<dbReference type="EMBL" id="JAGMVJ010000012">
    <property type="protein sequence ID" value="KAH7084085.1"/>
    <property type="molecule type" value="Genomic_DNA"/>
</dbReference>
<organism evidence="2 3">
    <name type="scientific">Paraphoma chrysanthemicola</name>
    <dbReference type="NCBI Taxonomy" id="798071"/>
    <lineage>
        <taxon>Eukaryota</taxon>
        <taxon>Fungi</taxon>
        <taxon>Dikarya</taxon>
        <taxon>Ascomycota</taxon>
        <taxon>Pezizomycotina</taxon>
        <taxon>Dothideomycetes</taxon>
        <taxon>Pleosporomycetidae</taxon>
        <taxon>Pleosporales</taxon>
        <taxon>Pleosporineae</taxon>
        <taxon>Phaeosphaeriaceae</taxon>
        <taxon>Paraphoma</taxon>
    </lineage>
</organism>
<evidence type="ECO:0000313" key="2">
    <source>
        <dbReference type="EMBL" id="KAH7084085.1"/>
    </source>
</evidence>
<evidence type="ECO:0000256" key="1">
    <source>
        <dbReference type="SAM" id="SignalP"/>
    </source>
</evidence>
<dbReference type="Pfam" id="PF12296">
    <property type="entry name" value="HsbA"/>
    <property type="match status" value="1"/>
</dbReference>
<gene>
    <name evidence="2" type="ORF">FB567DRAFT_603772</name>
</gene>
<comment type="caution">
    <text evidence="2">The sequence shown here is derived from an EMBL/GenBank/DDBJ whole genome shotgun (WGS) entry which is preliminary data.</text>
</comment>
<sequence length="195" mass="20442">MRLSILPCLLPLLTPSSATPIDLTPRQLLPTGQTVKQDVINIHNAVLALDATVRSFNGSPLPTSLIQGTPILLGVAEIHRVNRAGFAHAIAAKPFSVEDSAGIIDAVVATVDISIPNATRNLKSKGPAFKQGGLTPVVVASLKLLLYDHDSFSAAVLAKADRGVGEAEVEEGEAAVENIHDAIQDAIDFFVADLV</sequence>
<feature type="chain" id="PRO_5035473302" evidence="1">
    <location>
        <begin position="19"/>
        <end position="195"/>
    </location>
</feature>
<keyword evidence="1" id="KW-0732">Signal</keyword>
<dbReference type="AlphaFoldDB" id="A0A8K0R283"/>
<accession>A0A8K0R283</accession>
<feature type="signal peptide" evidence="1">
    <location>
        <begin position="1"/>
        <end position="18"/>
    </location>
</feature>
<dbReference type="PANTHER" id="PTHR38123">
    <property type="entry name" value="CELL WALL SERINE-THREONINE-RICH GALACTOMANNOPROTEIN MP1 (AFU_ORTHOLOGUE AFUA_4G03240)"/>
    <property type="match status" value="1"/>
</dbReference>
<proteinExistence type="predicted"/>
<dbReference type="Gene3D" id="1.20.1280.140">
    <property type="match status" value="1"/>
</dbReference>
<keyword evidence="3" id="KW-1185">Reference proteome</keyword>
<dbReference type="OrthoDB" id="2422134at2759"/>
<reference evidence="2" key="1">
    <citation type="journal article" date="2021" name="Nat. Commun.">
        <title>Genetic determinants of endophytism in the Arabidopsis root mycobiome.</title>
        <authorList>
            <person name="Mesny F."/>
            <person name="Miyauchi S."/>
            <person name="Thiergart T."/>
            <person name="Pickel B."/>
            <person name="Atanasova L."/>
            <person name="Karlsson M."/>
            <person name="Huettel B."/>
            <person name="Barry K.W."/>
            <person name="Haridas S."/>
            <person name="Chen C."/>
            <person name="Bauer D."/>
            <person name="Andreopoulos W."/>
            <person name="Pangilinan J."/>
            <person name="LaButti K."/>
            <person name="Riley R."/>
            <person name="Lipzen A."/>
            <person name="Clum A."/>
            <person name="Drula E."/>
            <person name="Henrissat B."/>
            <person name="Kohler A."/>
            <person name="Grigoriev I.V."/>
            <person name="Martin F.M."/>
            <person name="Hacquard S."/>
        </authorList>
    </citation>
    <scope>NUCLEOTIDE SEQUENCE</scope>
    <source>
        <strain evidence="2">MPI-SDFR-AT-0120</strain>
    </source>
</reference>
<dbReference type="GO" id="GO:0005576">
    <property type="term" value="C:extracellular region"/>
    <property type="evidence" value="ECO:0007669"/>
    <property type="project" value="TreeGrafter"/>
</dbReference>
<dbReference type="Proteomes" id="UP000813461">
    <property type="component" value="Unassembled WGS sequence"/>
</dbReference>
<dbReference type="PANTHER" id="PTHR38123:SF5">
    <property type="entry name" value="CELL WALL GALACTOMANNOPROTEIN"/>
    <property type="match status" value="1"/>
</dbReference>
<name>A0A8K0R283_9PLEO</name>